<sequence>MPMLLPPDVRARLIPAERLAPLPVPPRIVSNGEYLPPRQSAALKGYETRMRARAEAESRRHALSPAAWLGTPMAMASAFAELNKSFGSGFTVSRDTPRDAGAADAERSAQAAQFVFDDQVHFLKDDADPALFVPLTGLIELSAEILGLPHAGCFTIEHIKFAAFLRDIFLASDTRVALLSGAPSDTDQGWMLSNNQMAAARAAVNAVAGGRRLLSHAVIAPGHAGWLDEIDRVHAELKPDGWKGYTVGEPFGPSAHRWRLDDEALMYPAYERLVKAGVRNLCIHKGLLPADPSLMPGAEPFARIDDLPRAAKDWPQLNFIIYHAAYRTIPQPTDAELARFEAEGRIDWVSDLAEIPALHSVSNVYADIGASFAFTVLTQPRLAAAMVATLVSGLGADKVLWGTDSVWYGSPQWQIEAFRRLETPPDLIQRFGLPDLGGWDSPTKAAILGLNSARLHGLDPAAYGAQGIEAGQIEAINSDWRARGGLPSNLAYGWAAA</sequence>
<proteinExistence type="predicted"/>
<feature type="domain" description="Amidohydrolase-related" evidence="1">
    <location>
        <begin position="202"/>
        <end position="457"/>
    </location>
</feature>
<dbReference type="Gene3D" id="3.20.20.140">
    <property type="entry name" value="Metal-dependent hydrolases"/>
    <property type="match status" value="1"/>
</dbReference>
<dbReference type="SUPFAM" id="SSF51556">
    <property type="entry name" value="Metallo-dependent hydrolases"/>
    <property type="match status" value="1"/>
</dbReference>
<name>A0A841LCQ1_9SPHN</name>
<evidence type="ECO:0000313" key="3">
    <source>
        <dbReference type="Proteomes" id="UP000538147"/>
    </source>
</evidence>
<dbReference type="GO" id="GO:0016787">
    <property type="term" value="F:hydrolase activity"/>
    <property type="evidence" value="ECO:0007669"/>
    <property type="project" value="InterPro"/>
</dbReference>
<dbReference type="AlphaFoldDB" id="A0A841LCQ1"/>
<dbReference type="InterPro" id="IPR032466">
    <property type="entry name" value="Metal_Hydrolase"/>
</dbReference>
<protein>
    <recommendedName>
        <fullName evidence="1">Amidohydrolase-related domain-containing protein</fullName>
    </recommendedName>
</protein>
<keyword evidence="3" id="KW-1185">Reference proteome</keyword>
<evidence type="ECO:0000259" key="1">
    <source>
        <dbReference type="Pfam" id="PF04909"/>
    </source>
</evidence>
<dbReference type="EMBL" id="JACIIV010000005">
    <property type="protein sequence ID" value="MBB6226758.1"/>
    <property type="molecule type" value="Genomic_DNA"/>
</dbReference>
<dbReference type="Proteomes" id="UP000538147">
    <property type="component" value="Unassembled WGS sequence"/>
</dbReference>
<dbReference type="Pfam" id="PF04909">
    <property type="entry name" value="Amidohydro_2"/>
    <property type="match status" value="1"/>
</dbReference>
<dbReference type="PANTHER" id="PTHR42889:SF1">
    <property type="entry name" value="BLR3681 PROTEIN"/>
    <property type="match status" value="1"/>
</dbReference>
<organism evidence="2 3">
    <name type="scientific">Polymorphobacter multimanifer</name>
    <dbReference type="NCBI Taxonomy" id="1070431"/>
    <lineage>
        <taxon>Bacteria</taxon>
        <taxon>Pseudomonadati</taxon>
        <taxon>Pseudomonadota</taxon>
        <taxon>Alphaproteobacteria</taxon>
        <taxon>Sphingomonadales</taxon>
        <taxon>Sphingosinicellaceae</taxon>
        <taxon>Polymorphobacter</taxon>
    </lineage>
</organism>
<gene>
    <name evidence="2" type="ORF">FHS79_000916</name>
</gene>
<dbReference type="RefSeq" id="WP_184196051.1">
    <property type="nucleotide sequence ID" value="NZ_JACIIV010000005.1"/>
</dbReference>
<reference evidence="2 3" key="1">
    <citation type="submission" date="2020-08" db="EMBL/GenBank/DDBJ databases">
        <title>Genomic Encyclopedia of Type Strains, Phase IV (KMG-IV): sequencing the most valuable type-strain genomes for metagenomic binning, comparative biology and taxonomic classification.</title>
        <authorList>
            <person name="Goeker M."/>
        </authorList>
    </citation>
    <scope>NUCLEOTIDE SEQUENCE [LARGE SCALE GENOMIC DNA]</scope>
    <source>
        <strain evidence="2 3">DSM 102189</strain>
    </source>
</reference>
<evidence type="ECO:0000313" key="2">
    <source>
        <dbReference type="EMBL" id="MBB6226758.1"/>
    </source>
</evidence>
<comment type="caution">
    <text evidence="2">The sequence shown here is derived from an EMBL/GenBank/DDBJ whole genome shotgun (WGS) entry which is preliminary data.</text>
</comment>
<accession>A0A841LCQ1</accession>
<dbReference type="InterPro" id="IPR006680">
    <property type="entry name" value="Amidohydro-rel"/>
</dbReference>
<dbReference type="PANTHER" id="PTHR42889">
    <property type="entry name" value="BLR3681 PROTEIN"/>
    <property type="match status" value="1"/>
</dbReference>